<evidence type="ECO:0000313" key="3">
    <source>
        <dbReference type="Proteomes" id="UP000233491"/>
    </source>
</evidence>
<accession>A0A1I4TYK5</accession>
<sequence>MSARKTRTGQGSNSAQVRLYNERIVLQALRRFGEASKADLARAAGLTNNAIGAITAYLAAAGLVVELGKKREGQRGQPATMLALAPEGAYSIGVRLDRVGCETVCVDFGGRILASRSHDSLLPPPKDMLATVAADIKSIEAEVGPERWERLAGIGLAQPYHLGSWLRELELPASSFRLWDEFDFGAALESETGIPVFVENDGNAAAIAELFYGHGRTRSDFVYLFIGGAVGGGIVLDGDCLRGSRGNAGDFAMMPVSASSLPSAPRPERSFDVLLTRTSLAGLRRHLRWHGHAVETLAEIGDLFRHEPRPVAFDEWIDDAVAAFVPAILAITATLDVDHVILEGDLDCGLIETIVERLSAALDAATPESVPVAKVLDGSFRARAGALGAATLPLFFNFSPRSSILTGTAPMFREFRDYAVRA</sequence>
<dbReference type="InterPro" id="IPR000600">
    <property type="entry name" value="ROK"/>
</dbReference>
<dbReference type="RefSeq" id="WP_101290893.1">
    <property type="nucleotide sequence ID" value="NZ_FOUQ01000006.1"/>
</dbReference>
<gene>
    <name evidence="2" type="ORF">CXZ10_18780</name>
</gene>
<protein>
    <submittedName>
        <fullName evidence="2">N-acylmannosamine kinase</fullName>
    </submittedName>
</protein>
<dbReference type="InterPro" id="IPR036390">
    <property type="entry name" value="WH_DNA-bd_sf"/>
</dbReference>
<organism evidence="2 3">
    <name type="scientific">Pleomorphomonas diazotrophica</name>
    <dbReference type="NCBI Taxonomy" id="1166257"/>
    <lineage>
        <taxon>Bacteria</taxon>
        <taxon>Pseudomonadati</taxon>
        <taxon>Pseudomonadota</taxon>
        <taxon>Alphaproteobacteria</taxon>
        <taxon>Hyphomicrobiales</taxon>
        <taxon>Pleomorphomonadaceae</taxon>
        <taxon>Pleomorphomonas</taxon>
    </lineage>
</organism>
<keyword evidence="3" id="KW-1185">Reference proteome</keyword>
<dbReference type="Pfam" id="PF00480">
    <property type="entry name" value="ROK"/>
    <property type="match status" value="1"/>
</dbReference>
<dbReference type="OrthoDB" id="49685at2"/>
<keyword evidence="2" id="KW-0808">Transferase</keyword>
<dbReference type="Gene3D" id="3.30.420.40">
    <property type="match status" value="2"/>
</dbReference>
<dbReference type="PANTHER" id="PTHR18964">
    <property type="entry name" value="ROK (REPRESSOR, ORF, KINASE) FAMILY"/>
    <property type="match status" value="1"/>
</dbReference>
<proteinExistence type="inferred from homology"/>
<dbReference type="Proteomes" id="UP000233491">
    <property type="component" value="Unassembled WGS sequence"/>
</dbReference>
<name>A0A1I4TYK5_9HYPH</name>
<dbReference type="EMBL" id="PJNW01000016">
    <property type="protein sequence ID" value="PKR87770.1"/>
    <property type="molecule type" value="Genomic_DNA"/>
</dbReference>
<dbReference type="Gene3D" id="1.10.10.10">
    <property type="entry name" value="Winged helix-like DNA-binding domain superfamily/Winged helix DNA-binding domain"/>
    <property type="match status" value="1"/>
</dbReference>
<dbReference type="AlphaFoldDB" id="A0A1I4TYK5"/>
<dbReference type="SUPFAM" id="SSF53067">
    <property type="entry name" value="Actin-like ATPase domain"/>
    <property type="match status" value="1"/>
</dbReference>
<keyword evidence="2" id="KW-0418">Kinase</keyword>
<dbReference type="InterPro" id="IPR043129">
    <property type="entry name" value="ATPase_NBD"/>
</dbReference>
<dbReference type="PANTHER" id="PTHR18964:SF149">
    <property type="entry name" value="BIFUNCTIONAL UDP-N-ACETYLGLUCOSAMINE 2-EPIMERASE_N-ACETYLMANNOSAMINE KINASE"/>
    <property type="match status" value="1"/>
</dbReference>
<comment type="similarity">
    <text evidence="1">Belongs to the ROK (NagC/XylR) family.</text>
</comment>
<dbReference type="InterPro" id="IPR036388">
    <property type="entry name" value="WH-like_DNA-bd_sf"/>
</dbReference>
<evidence type="ECO:0000256" key="1">
    <source>
        <dbReference type="ARBA" id="ARBA00006479"/>
    </source>
</evidence>
<dbReference type="SUPFAM" id="SSF46785">
    <property type="entry name" value="Winged helix' DNA-binding domain"/>
    <property type="match status" value="1"/>
</dbReference>
<dbReference type="GO" id="GO:0016301">
    <property type="term" value="F:kinase activity"/>
    <property type="evidence" value="ECO:0007669"/>
    <property type="project" value="UniProtKB-KW"/>
</dbReference>
<reference evidence="2 3" key="1">
    <citation type="submission" date="2017-12" db="EMBL/GenBank/DDBJ databases">
        <title>Anaerobic carbon monoxide metabolism by Pleomorphomonas carboxyditropha sp. nov., a new mesophilic hydrogenogenic carboxidotroph.</title>
        <authorList>
            <person name="Esquivel-Elizondo S."/>
            <person name="Krajmalnik-Brown R."/>
        </authorList>
    </citation>
    <scope>NUCLEOTIDE SEQUENCE [LARGE SCALE GENOMIC DNA]</scope>
    <source>
        <strain evidence="2 3">R5-392</strain>
    </source>
</reference>
<comment type="caution">
    <text evidence="2">The sequence shown here is derived from an EMBL/GenBank/DDBJ whole genome shotgun (WGS) entry which is preliminary data.</text>
</comment>
<evidence type="ECO:0000313" key="2">
    <source>
        <dbReference type="EMBL" id="PKR87770.1"/>
    </source>
</evidence>